<dbReference type="AlphaFoldDB" id="A0AAE0YR34"/>
<feature type="binding site" evidence="9">
    <location>
        <position position="452"/>
    </location>
    <ligand>
        <name>Zn(2+)</name>
        <dbReference type="ChEBI" id="CHEBI:29105"/>
        <label>2</label>
        <note>catalytic</note>
    </ligand>
</feature>
<dbReference type="GO" id="GO:0005615">
    <property type="term" value="C:extracellular space"/>
    <property type="evidence" value="ECO:0007669"/>
    <property type="project" value="TreeGrafter"/>
</dbReference>
<keyword evidence="6 9" id="KW-0862">Zinc</keyword>
<keyword evidence="5" id="KW-0378">Hydrolase</keyword>
<evidence type="ECO:0000256" key="6">
    <source>
        <dbReference type="ARBA" id="ARBA00022833"/>
    </source>
</evidence>
<evidence type="ECO:0000256" key="10">
    <source>
        <dbReference type="PROSITE-ProRule" id="PRU01011"/>
    </source>
</evidence>
<dbReference type="Proteomes" id="UP001283361">
    <property type="component" value="Unassembled WGS sequence"/>
</dbReference>
<feature type="binding site" evidence="9">
    <location>
        <position position="403"/>
    </location>
    <ligand>
        <name>Ca(2+)</name>
        <dbReference type="ChEBI" id="CHEBI:29108"/>
        <label>3</label>
    </ligand>
</feature>
<feature type="repeat" description="Hemopexin" evidence="10">
    <location>
        <begin position="583"/>
        <end position="629"/>
    </location>
</feature>
<dbReference type="Pfam" id="PF00413">
    <property type="entry name" value="Peptidase_M10"/>
    <property type="match status" value="1"/>
</dbReference>
<feature type="binding site" evidence="9">
    <location>
        <position position="393"/>
    </location>
    <ligand>
        <name>Zn(2+)</name>
        <dbReference type="ChEBI" id="CHEBI:29105"/>
        <label>1</label>
    </ligand>
</feature>
<evidence type="ECO:0000256" key="1">
    <source>
        <dbReference type="ARBA" id="ARBA00010370"/>
    </source>
</evidence>
<evidence type="ECO:0000256" key="9">
    <source>
        <dbReference type="PIRSR" id="PIRSR621190-2"/>
    </source>
</evidence>
<feature type="binding site" evidence="9">
    <location>
        <position position="402"/>
    </location>
    <ligand>
        <name>Ca(2+)</name>
        <dbReference type="ChEBI" id="CHEBI:29108"/>
        <label>3</label>
    </ligand>
</feature>
<organism evidence="13 14">
    <name type="scientific">Elysia crispata</name>
    <name type="common">lettuce slug</name>
    <dbReference type="NCBI Taxonomy" id="231223"/>
    <lineage>
        <taxon>Eukaryota</taxon>
        <taxon>Metazoa</taxon>
        <taxon>Spiralia</taxon>
        <taxon>Lophotrochozoa</taxon>
        <taxon>Mollusca</taxon>
        <taxon>Gastropoda</taxon>
        <taxon>Heterobranchia</taxon>
        <taxon>Euthyneura</taxon>
        <taxon>Panpulmonata</taxon>
        <taxon>Sacoglossa</taxon>
        <taxon>Placobranchoidea</taxon>
        <taxon>Plakobranchidae</taxon>
        <taxon>Elysia</taxon>
    </lineage>
</organism>
<comment type="cofactor">
    <cofactor evidence="9">
        <name>Ca(2+)</name>
        <dbReference type="ChEBI" id="CHEBI:29108"/>
    </cofactor>
    <text evidence="9">Can bind about 5 Ca(2+) ions per subunit.</text>
</comment>
<dbReference type="GO" id="GO:0030574">
    <property type="term" value="P:collagen catabolic process"/>
    <property type="evidence" value="ECO:0007669"/>
    <property type="project" value="TreeGrafter"/>
</dbReference>
<dbReference type="InterPro" id="IPR001818">
    <property type="entry name" value="Pept_M10_metallopeptidase"/>
</dbReference>
<feature type="transmembrane region" description="Helical" evidence="11">
    <location>
        <begin position="743"/>
        <end position="766"/>
    </location>
</feature>
<dbReference type="InterPro" id="IPR036375">
    <property type="entry name" value="Hemopexin-like_dom_sf"/>
</dbReference>
<dbReference type="GO" id="GO:0030198">
    <property type="term" value="P:extracellular matrix organization"/>
    <property type="evidence" value="ECO:0007669"/>
    <property type="project" value="TreeGrafter"/>
</dbReference>
<evidence type="ECO:0000313" key="13">
    <source>
        <dbReference type="EMBL" id="KAK3755246.1"/>
    </source>
</evidence>
<dbReference type="InterPro" id="IPR036365">
    <property type="entry name" value="PGBD-like_sf"/>
</dbReference>
<accession>A0AAE0YR34</accession>
<dbReference type="InterPro" id="IPR033739">
    <property type="entry name" value="M10A_MMP"/>
</dbReference>
<evidence type="ECO:0000313" key="14">
    <source>
        <dbReference type="Proteomes" id="UP001283361"/>
    </source>
</evidence>
<dbReference type="Gene3D" id="2.110.10.10">
    <property type="entry name" value="Hemopexin-like domain"/>
    <property type="match status" value="1"/>
</dbReference>
<dbReference type="EMBL" id="JAWDGP010005603">
    <property type="protein sequence ID" value="KAK3755246.1"/>
    <property type="molecule type" value="Genomic_DNA"/>
</dbReference>
<feature type="binding site" evidence="9">
    <location>
        <position position="448"/>
    </location>
    <ligand>
        <name>Zn(2+)</name>
        <dbReference type="ChEBI" id="CHEBI:29105"/>
        <label>2</label>
        <note>catalytic</note>
    </ligand>
</feature>
<evidence type="ECO:0000256" key="8">
    <source>
        <dbReference type="PIRSR" id="PIRSR621190-1"/>
    </source>
</evidence>
<feature type="binding site" evidence="9">
    <location>
        <position position="429"/>
    </location>
    <ligand>
        <name>Zn(2+)</name>
        <dbReference type="ChEBI" id="CHEBI:29105"/>
        <label>1</label>
    </ligand>
</feature>
<keyword evidence="11" id="KW-0812">Transmembrane</keyword>
<dbReference type="SUPFAM" id="SSF50923">
    <property type="entry name" value="Hemopexin-like domain"/>
    <property type="match status" value="1"/>
</dbReference>
<dbReference type="PANTHER" id="PTHR10201:SF291">
    <property type="entry name" value="MATRIX METALLOPROTEINASE 1, ISOFORM C-RELATED"/>
    <property type="match status" value="1"/>
</dbReference>
<feature type="binding site" evidence="9">
    <location>
        <position position="383"/>
    </location>
    <ligand>
        <name>Ca(2+)</name>
        <dbReference type="ChEBI" id="CHEBI:29108"/>
        <label>2</label>
    </ligand>
</feature>
<evidence type="ECO:0000256" key="4">
    <source>
        <dbReference type="ARBA" id="ARBA00022729"/>
    </source>
</evidence>
<comment type="caution">
    <text evidence="13">The sequence shown here is derived from an EMBL/GenBank/DDBJ whole genome shotgun (WGS) entry which is preliminary data.</text>
</comment>
<feature type="binding site" evidence="9">
    <location>
        <position position="413"/>
    </location>
    <ligand>
        <name>Zn(2+)</name>
        <dbReference type="ChEBI" id="CHEBI:29105"/>
        <label>1</label>
    </ligand>
</feature>
<dbReference type="InterPro" id="IPR006026">
    <property type="entry name" value="Peptidase_Metallo"/>
</dbReference>
<evidence type="ECO:0000256" key="11">
    <source>
        <dbReference type="SAM" id="Phobius"/>
    </source>
</evidence>
<feature type="binding site" evidence="9">
    <location>
        <position position="466"/>
    </location>
    <ligand>
        <name>Zn(2+)</name>
        <dbReference type="ChEBI" id="CHEBI:29105"/>
        <label>2</label>
        <note>catalytic</note>
    </ligand>
</feature>
<reference evidence="13" key="1">
    <citation type="journal article" date="2023" name="G3 (Bethesda)">
        <title>A reference genome for the long-term kleptoplast-retaining sea slug Elysia crispata morphotype clarki.</title>
        <authorList>
            <person name="Eastman K.E."/>
            <person name="Pendleton A.L."/>
            <person name="Shaikh M.A."/>
            <person name="Suttiyut T."/>
            <person name="Ogas R."/>
            <person name="Tomko P."/>
            <person name="Gavelis G."/>
            <person name="Widhalm J.R."/>
            <person name="Wisecaver J.H."/>
        </authorList>
    </citation>
    <scope>NUCLEOTIDE SEQUENCE</scope>
    <source>
        <strain evidence="13">ECLA1</strain>
    </source>
</reference>
<sequence length="771" mass="87437">MSGLRLKLSRYLGSVETSHRQPVSPENLPRSRSTFFQVKEVATYDEVFITNALLCSSRLGSRAGVLCISPHKVHGKPNPLLCMQCSSRVDVFPANSELGNRNAIYAQRLAGTENGNPSRTLRSADPTRAVVLRGQNSHGTSTFLWLLALTTVLAVSSAVSIQRNRGGPPDPHNGITGRDKAIDYEAAAADEYLEKFGYYGLGQHQQADVNHDGDGTSRDQQLHVLPGQHSEADREKAVRRLQRFFHLPASGQLDEQTEKIMSASRCGMQDITDDDYEKDEVDEEYDNKDGNVREKKEGELVTDREIMITFPEQKKRKKRFAVQRYSDGKVYKWRTDSLSWRLEEPSSQLSHSEQKAAIRRAFDLWRQVIPIEISEHVGNTEADIRIRFARRQHGPSPDPVFDGKRLKSNTLAHAWGPNSRTAGLPGDVHFDEDDDWSKSNELFIVAVHELGHSFGLLHSDDRASIMFPVYQTVTKLGLDDLNAVDYLYGPGSDQSWRTTKVQKKRPKGFQRKHFTVRPEWVTRPTPRGVNTCDNVVVNAFLPDPAPQSKNYFIAVSGDRVHRLSPRGEILQTEPLHNVFPDLPQSPDIGLSVVQEQKIFFIKGDSMWAYKEGELLEGFPRSINEMGFPEQPKFSISLVNSDGNDWPLLFGESYWWMFDSKEFTARQHNRISAFSRDLPKDILFVAQWSDRRLYAVTNNSYVVLDSIQRLKTHKNSSIAGKPDWLIPLCMEIKKLPPESDNTTAIVLSCLIGCFILIIAGIFVYRYVKKRFF</sequence>
<dbReference type="Gene3D" id="3.40.390.10">
    <property type="entry name" value="Collagenase (Catalytic Domain)"/>
    <property type="match status" value="1"/>
</dbReference>
<dbReference type="InterPro" id="IPR018487">
    <property type="entry name" value="Hemopexin-like_repeat"/>
</dbReference>
<gene>
    <name evidence="13" type="ORF">RRG08_027504</name>
</gene>
<name>A0AAE0YR34_9GAST</name>
<evidence type="ECO:0000256" key="5">
    <source>
        <dbReference type="ARBA" id="ARBA00022801"/>
    </source>
</evidence>
<evidence type="ECO:0000256" key="3">
    <source>
        <dbReference type="ARBA" id="ARBA00022723"/>
    </source>
</evidence>
<feature type="binding site" evidence="9">
    <location>
        <position position="587"/>
    </location>
    <ligand>
        <name>Ca(2+)</name>
        <dbReference type="ChEBI" id="CHEBI:29108"/>
        <label>4</label>
    </ligand>
</feature>
<dbReference type="GO" id="GO:0008270">
    <property type="term" value="F:zinc ion binding"/>
    <property type="evidence" value="ECO:0007669"/>
    <property type="project" value="InterPro"/>
</dbReference>
<dbReference type="InterPro" id="IPR021190">
    <property type="entry name" value="Pept_M10A"/>
</dbReference>
<feature type="binding site" evidence="9">
    <location>
        <position position="458"/>
    </location>
    <ligand>
        <name>Zn(2+)</name>
        <dbReference type="ChEBI" id="CHEBI:29105"/>
        <label>2</label>
        <note>catalytic</note>
    </ligand>
</feature>
<comment type="similarity">
    <text evidence="1">Belongs to the peptidase M10A family.</text>
</comment>
<dbReference type="SUPFAM" id="SSF47090">
    <property type="entry name" value="PGBD-like"/>
    <property type="match status" value="1"/>
</dbReference>
<feature type="binding site" evidence="9">
    <location>
        <position position="408"/>
    </location>
    <ligand>
        <name>Ca(2+)</name>
        <dbReference type="ChEBI" id="CHEBI:29108"/>
        <label>3</label>
    </ligand>
</feature>
<dbReference type="SMART" id="SM00235">
    <property type="entry name" value="ZnMc"/>
    <property type="match status" value="1"/>
</dbReference>
<dbReference type="InterPro" id="IPR024079">
    <property type="entry name" value="MetalloPept_cat_dom_sf"/>
</dbReference>
<keyword evidence="11" id="KW-0472">Membrane</keyword>
<keyword evidence="9" id="KW-0106">Calcium</keyword>
<dbReference type="PANTHER" id="PTHR10201">
    <property type="entry name" value="MATRIX METALLOPROTEINASE"/>
    <property type="match status" value="1"/>
</dbReference>
<dbReference type="SUPFAM" id="SSF55486">
    <property type="entry name" value="Metalloproteases ('zincins'), catalytic domain"/>
    <property type="match status" value="1"/>
</dbReference>
<feature type="binding site" evidence="9">
    <location>
        <position position="431"/>
    </location>
    <ligand>
        <name>Ca(2+)</name>
        <dbReference type="ChEBI" id="CHEBI:29108"/>
        <label>3</label>
    </ligand>
</feature>
<feature type="domain" description="Peptidase metallopeptidase" evidence="12">
    <location>
        <begin position="329"/>
        <end position="490"/>
    </location>
</feature>
<dbReference type="PRINTS" id="PR00138">
    <property type="entry name" value="MATRIXIN"/>
</dbReference>
<protein>
    <recommendedName>
        <fullName evidence="12">Peptidase metallopeptidase domain-containing protein</fullName>
    </recommendedName>
</protein>
<feature type="active site" evidence="8">
    <location>
        <position position="449"/>
    </location>
</feature>
<keyword evidence="11" id="KW-1133">Transmembrane helix</keyword>
<dbReference type="GO" id="GO:0031012">
    <property type="term" value="C:extracellular matrix"/>
    <property type="evidence" value="ECO:0007669"/>
    <property type="project" value="InterPro"/>
</dbReference>
<evidence type="ECO:0000259" key="12">
    <source>
        <dbReference type="SMART" id="SM00235"/>
    </source>
</evidence>
<proteinExistence type="inferred from homology"/>
<evidence type="ECO:0000256" key="7">
    <source>
        <dbReference type="ARBA" id="ARBA00023049"/>
    </source>
</evidence>
<keyword evidence="14" id="KW-1185">Reference proteome</keyword>
<dbReference type="PROSITE" id="PS51642">
    <property type="entry name" value="HEMOPEXIN_2"/>
    <property type="match status" value="1"/>
</dbReference>
<keyword evidence="4" id="KW-0732">Signal</keyword>
<keyword evidence="2" id="KW-0645">Protease</keyword>
<keyword evidence="7" id="KW-0482">Metalloprotease</keyword>
<keyword evidence="3 9" id="KW-0479">Metal-binding</keyword>
<dbReference type="GO" id="GO:0004222">
    <property type="term" value="F:metalloendopeptidase activity"/>
    <property type="evidence" value="ECO:0007669"/>
    <property type="project" value="InterPro"/>
</dbReference>
<feature type="binding site" evidence="9">
    <location>
        <position position="543"/>
    </location>
    <ligand>
        <name>Ca(2+)</name>
        <dbReference type="ChEBI" id="CHEBI:29108"/>
        <label>4</label>
    </ligand>
</feature>
<comment type="cofactor">
    <cofactor evidence="9">
        <name>Zn(2+)</name>
        <dbReference type="ChEBI" id="CHEBI:29105"/>
    </cofactor>
    <text evidence="9">Binds 2 Zn(2+) ions per subunit.</text>
</comment>
<evidence type="ECO:0000256" key="2">
    <source>
        <dbReference type="ARBA" id="ARBA00022670"/>
    </source>
</evidence>
<feature type="binding site" evidence="9">
    <location>
        <position position="427"/>
    </location>
    <ligand>
        <name>Ca(2+)</name>
        <dbReference type="ChEBI" id="CHEBI:29108"/>
        <label>2</label>
    </ligand>
</feature>
<dbReference type="GO" id="GO:0006508">
    <property type="term" value="P:proteolysis"/>
    <property type="evidence" value="ECO:0007669"/>
    <property type="project" value="UniProtKB-KW"/>
</dbReference>
<dbReference type="CDD" id="cd04278">
    <property type="entry name" value="ZnMc_MMP"/>
    <property type="match status" value="1"/>
</dbReference>